<keyword evidence="2 4" id="KW-0863">Zinc-finger</keyword>
<name>A0A9P9DS67_9HYPO</name>
<evidence type="ECO:0000256" key="3">
    <source>
        <dbReference type="ARBA" id="ARBA00022833"/>
    </source>
</evidence>
<dbReference type="SMART" id="SM00401">
    <property type="entry name" value="ZnF_GATA"/>
    <property type="match status" value="1"/>
</dbReference>
<dbReference type="PROSITE" id="PS50114">
    <property type="entry name" value="GATA_ZN_FINGER_2"/>
    <property type="match status" value="1"/>
</dbReference>
<dbReference type="InterPro" id="IPR051140">
    <property type="entry name" value="GATA_TF"/>
</dbReference>
<dbReference type="Proteomes" id="UP000738349">
    <property type="component" value="Unassembled WGS sequence"/>
</dbReference>
<dbReference type="SUPFAM" id="SSF57716">
    <property type="entry name" value="Glucocorticoid receptor-like (DNA-binding domain)"/>
    <property type="match status" value="1"/>
</dbReference>
<gene>
    <name evidence="7" type="ORF">EDB81DRAFT_872463</name>
</gene>
<dbReference type="Pfam" id="PF00320">
    <property type="entry name" value="GATA"/>
    <property type="match status" value="1"/>
</dbReference>
<feature type="compositionally biased region" description="Low complexity" evidence="5">
    <location>
        <begin position="155"/>
        <end position="164"/>
    </location>
</feature>
<feature type="compositionally biased region" description="Polar residues" evidence="5">
    <location>
        <begin position="25"/>
        <end position="40"/>
    </location>
</feature>
<evidence type="ECO:0000256" key="1">
    <source>
        <dbReference type="ARBA" id="ARBA00022723"/>
    </source>
</evidence>
<dbReference type="AlphaFoldDB" id="A0A9P9DS67"/>
<dbReference type="CDD" id="cd00202">
    <property type="entry name" value="ZnF_GATA"/>
    <property type="match status" value="1"/>
</dbReference>
<accession>A0A9P9DS67</accession>
<evidence type="ECO:0000313" key="7">
    <source>
        <dbReference type="EMBL" id="KAH7124298.1"/>
    </source>
</evidence>
<dbReference type="GO" id="GO:0008270">
    <property type="term" value="F:zinc ion binding"/>
    <property type="evidence" value="ECO:0007669"/>
    <property type="project" value="UniProtKB-KW"/>
</dbReference>
<keyword evidence="3" id="KW-0862">Zinc</keyword>
<evidence type="ECO:0000256" key="4">
    <source>
        <dbReference type="PROSITE-ProRule" id="PRU00094"/>
    </source>
</evidence>
<keyword evidence="1" id="KW-0479">Metal-binding</keyword>
<protein>
    <recommendedName>
        <fullName evidence="6">GATA-type domain-containing protein</fullName>
    </recommendedName>
</protein>
<feature type="domain" description="GATA-type" evidence="6">
    <location>
        <begin position="371"/>
        <end position="401"/>
    </location>
</feature>
<sequence>MAMAMLITPSSHHSPQPSFSLGYHHSSSGASIPNMTSSVEPQKPANGLNSSIRQPLTSISELIQDTKPSLSPGSTSNTQSGSNLSSSFAAVPRSFSKAEKHFSPQPLRPASSFPPQQDAFTFFTGSRRQPLTSRPLLPPISDRQAGPSAKPNISPQQHHPQQQRPPRPHHPLNGVHAHPHPPPLPTRVAYKPGQQPPGQMRLPASPISPKHVVLPHVSKPHNPWAPPHTEKGAYAPRARYDTTVNRHFEICSYQEYLSQIGSCSQAVLNFSEAYSRIAKEQHGAHPIPDRLPTERDISDMLANIEFVKRYLEEVRGLVQTSSQNERAREAAKMKDLYEEAHDVPVYGDAMKPQYGMIEVKTRCSRAVSPGKCHRCNRIDTPEWRRGPDGARTLCNACGLRYAKLKKKQQLEARSSRLKLGEAHSH</sequence>
<dbReference type="GO" id="GO:0043565">
    <property type="term" value="F:sequence-specific DNA binding"/>
    <property type="evidence" value="ECO:0007669"/>
    <property type="project" value="InterPro"/>
</dbReference>
<feature type="region of interest" description="Disordered" evidence="5">
    <location>
        <begin position="65"/>
        <end position="201"/>
    </location>
</feature>
<keyword evidence="8" id="KW-1185">Reference proteome</keyword>
<dbReference type="Gene3D" id="3.30.50.10">
    <property type="entry name" value="Erythroid Transcription Factor GATA-1, subunit A"/>
    <property type="match status" value="1"/>
</dbReference>
<evidence type="ECO:0000313" key="8">
    <source>
        <dbReference type="Proteomes" id="UP000738349"/>
    </source>
</evidence>
<feature type="compositionally biased region" description="Polar residues" evidence="5">
    <location>
        <begin position="113"/>
        <end position="132"/>
    </location>
</feature>
<feature type="region of interest" description="Disordered" evidence="5">
    <location>
        <begin position="1"/>
        <end position="51"/>
    </location>
</feature>
<dbReference type="OrthoDB" id="2162994at2759"/>
<feature type="compositionally biased region" description="Low complexity" evidence="5">
    <location>
        <begin position="9"/>
        <end position="20"/>
    </location>
</feature>
<dbReference type="InterPro" id="IPR000679">
    <property type="entry name" value="Znf_GATA"/>
</dbReference>
<evidence type="ECO:0000256" key="5">
    <source>
        <dbReference type="SAM" id="MobiDB-lite"/>
    </source>
</evidence>
<proteinExistence type="predicted"/>
<reference evidence="7" key="1">
    <citation type="journal article" date="2021" name="Nat. Commun.">
        <title>Genetic determinants of endophytism in the Arabidopsis root mycobiome.</title>
        <authorList>
            <person name="Mesny F."/>
            <person name="Miyauchi S."/>
            <person name="Thiergart T."/>
            <person name="Pickel B."/>
            <person name="Atanasova L."/>
            <person name="Karlsson M."/>
            <person name="Huettel B."/>
            <person name="Barry K.W."/>
            <person name="Haridas S."/>
            <person name="Chen C."/>
            <person name="Bauer D."/>
            <person name="Andreopoulos W."/>
            <person name="Pangilinan J."/>
            <person name="LaButti K."/>
            <person name="Riley R."/>
            <person name="Lipzen A."/>
            <person name="Clum A."/>
            <person name="Drula E."/>
            <person name="Henrissat B."/>
            <person name="Kohler A."/>
            <person name="Grigoriev I.V."/>
            <person name="Martin F.M."/>
            <person name="Hacquard S."/>
        </authorList>
    </citation>
    <scope>NUCLEOTIDE SEQUENCE</scope>
    <source>
        <strain evidence="7">MPI-CAGE-AT-0147</strain>
    </source>
</reference>
<evidence type="ECO:0000256" key="2">
    <source>
        <dbReference type="ARBA" id="ARBA00022771"/>
    </source>
</evidence>
<comment type="caution">
    <text evidence="7">The sequence shown here is derived from an EMBL/GenBank/DDBJ whole genome shotgun (WGS) entry which is preliminary data.</text>
</comment>
<dbReference type="InterPro" id="IPR013088">
    <property type="entry name" value="Znf_NHR/GATA"/>
</dbReference>
<evidence type="ECO:0000259" key="6">
    <source>
        <dbReference type="PROSITE" id="PS50114"/>
    </source>
</evidence>
<dbReference type="PANTHER" id="PTHR45658">
    <property type="entry name" value="GATA TRANSCRIPTION FACTOR"/>
    <property type="match status" value="1"/>
</dbReference>
<dbReference type="EMBL" id="JAGMUV010000022">
    <property type="protein sequence ID" value="KAH7124298.1"/>
    <property type="molecule type" value="Genomic_DNA"/>
</dbReference>
<dbReference type="GO" id="GO:0006355">
    <property type="term" value="P:regulation of DNA-templated transcription"/>
    <property type="evidence" value="ECO:0007669"/>
    <property type="project" value="InterPro"/>
</dbReference>
<feature type="compositionally biased region" description="Low complexity" evidence="5">
    <location>
        <begin position="71"/>
        <end position="87"/>
    </location>
</feature>
<organism evidence="7 8">
    <name type="scientific">Dactylonectria macrodidyma</name>
    <dbReference type="NCBI Taxonomy" id="307937"/>
    <lineage>
        <taxon>Eukaryota</taxon>
        <taxon>Fungi</taxon>
        <taxon>Dikarya</taxon>
        <taxon>Ascomycota</taxon>
        <taxon>Pezizomycotina</taxon>
        <taxon>Sordariomycetes</taxon>
        <taxon>Hypocreomycetidae</taxon>
        <taxon>Hypocreales</taxon>
        <taxon>Nectriaceae</taxon>
        <taxon>Dactylonectria</taxon>
    </lineage>
</organism>